<sequence length="261" mass="28840">MLNDIEIIEEPDDSLKESYVRDVFFVAINCGKLLLESGAETYRIEDTMMRISNTYGISNPQVFVTPTVIIFSMNEHSLTQTVRIDERANDLGMVDVINNLSRDIARGLPIKSAIRKIEKIHDALVFPFWLMVLSGGMTAFMFLLLFDGSVADLPAAAFGGALGVFIMESILRFTRVKFFTEFFASFFIAVTSFLYVQYGPGLNMDLIIIAAVMPLVPGVLITNAIREMIRGHLLAGVMKGTEAMLTAFAIGAGVALIFMLI</sequence>
<dbReference type="Pfam" id="PF06738">
    <property type="entry name" value="ThrE"/>
    <property type="match status" value="1"/>
</dbReference>
<dbReference type="OrthoDB" id="9813917at2"/>
<dbReference type="InterPro" id="IPR010619">
    <property type="entry name" value="ThrE-like_N"/>
</dbReference>
<comment type="subcellular location">
    <subcellularLocation>
        <location evidence="1">Cell membrane</location>
        <topology evidence="1">Multi-pass membrane protein</topology>
    </subcellularLocation>
</comment>
<evidence type="ECO:0000256" key="7">
    <source>
        <dbReference type="SAM" id="Phobius"/>
    </source>
</evidence>
<feature type="transmembrane region" description="Helical" evidence="7">
    <location>
        <begin position="178"/>
        <end position="198"/>
    </location>
</feature>
<name>A0A1G9GBA4_9BACL</name>
<keyword evidence="4 7" id="KW-1133">Transmembrane helix</keyword>
<keyword evidence="5 7" id="KW-0472">Membrane</keyword>
<feature type="transmembrane region" description="Helical" evidence="7">
    <location>
        <begin position="204"/>
        <end position="222"/>
    </location>
</feature>
<keyword evidence="2" id="KW-1003">Cell membrane</keyword>
<proteinExistence type="inferred from homology"/>
<dbReference type="PANTHER" id="PTHR34390:SF2">
    <property type="entry name" value="SUCCINATE TRANSPORTER SUBUNIT YJJP-RELATED"/>
    <property type="match status" value="1"/>
</dbReference>
<protein>
    <submittedName>
        <fullName evidence="9">Uncharacterized membrane protein YjjP, DUF1212 family</fullName>
    </submittedName>
</protein>
<dbReference type="GO" id="GO:0005886">
    <property type="term" value="C:plasma membrane"/>
    <property type="evidence" value="ECO:0007669"/>
    <property type="project" value="UniProtKB-SubCell"/>
</dbReference>
<evidence type="ECO:0000256" key="6">
    <source>
        <dbReference type="ARBA" id="ARBA00034125"/>
    </source>
</evidence>
<evidence type="ECO:0000256" key="2">
    <source>
        <dbReference type="ARBA" id="ARBA00022475"/>
    </source>
</evidence>
<keyword evidence="3 7" id="KW-0812">Transmembrane</keyword>
<dbReference type="GO" id="GO:0022857">
    <property type="term" value="F:transmembrane transporter activity"/>
    <property type="evidence" value="ECO:0007669"/>
    <property type="project" value="InterPro"/>
</dbReference>
<dbReference type="InterPro" id="IPR050539">
    <property type="entry name" value="ThrE_Dicarb/AminoAcid_Exp"/>
</dbReference>
<evidence type="ECO:0000256" key="5">
    <source>
        <dbReference type="ARBA" id="ARBA00023136"/>
    </source>
</evidence>
<dbReference type="AlphaFoldDB" id="A0A1G9GBA4"/>
<dbReference type="EMBL" id="FNFY01000016">
    <property type="protein sequence ID" value="SDK97831.1"/>
    <property type="molecule type" value="Genomic_DNA"/>
</dbReference>
<keyword evidence="10" id="KW-1185">Reference proteome</keyword>
<dbReference type="STRING" id="576118.SAMN05216216_11628"/>
<evidence type="ECO:0000313" key="9">
    <source>
        <dbReference type="EMBL" id="SDK97831.1"/>
    </source>
</evidence>
<gene>
    <name evidence="9" type="ORF">SAMN05216216_11628</name>
</gene>
<dbReference type="GO" id="GO:0015744">
    <property type="term" value="P:succinate transport"/>
    <property type="evidence" value="ECO:0007669"/>
    <property type="project" value="TreeGrafter"/>
</dbReference>
<evidence type="ECO:0000256" key="1">
    <source>
        <dbReference type="ARBA" id="ARBA00004651"/>
    </source>
</evidence>
<reference evidence="10" key="1">
    <citation type="submission" date="2016-10" db="EMBL/GenBank/DDBJ databases">
        <authorList>
            <person name="Varghese N."/>
            <person name="Submissions S."/>
        </authorList>
    </citation>
    <scope>NUCLEOTIDE SEQUENCE [LARGE SCALE GENOMIC DNA]</scope>
    <source>
        <strain evidence="10">CGMCC 1.8895</strain>
    </source>
</reference>
<accession>A0A1G9GBA4</accession>
<feature type="domain" description="Threonine/serine exporter-like N-terminal" evidence="8">
    <location>
        <begin position="27"/>
        <end position="260"/>
    </location>
</feature>
<organism evidence="9 10">
    <name type="scientific">Lacicoccus qingdaonensis</name>
    <dbReference type="NCBI Taxonomy" id="576118"/>
    <lineage>
        <taxon>Bacteria</taxon>
        <taxon>Bacillati</taxon>
        <taxon>Bacillota</taxon>
        <taxon>Bacilli</taxon>
        <taxon>Bacillales</taxon>
        <taxon>Salinicoccaceae</taxon>
        <taxon>Lacicoccus</taxon>
    </lineage>
</organism>
<feature type="transmembrane region" description="Helical" evidence="7">
    <location>
        <begin position="152"/>
        <end position="171"/>
    </location>
</feature>
<feature type="transmembrane region" description="Helical" evidence="7">
    <location>
        <begin position="124"/>
        <end position="146"/>
    </location>
</feature>
<evidence type="ECO:0000256" key="4">
    <source>
        <dbReference type="ARBA" id="ARBA00022989"/>
    </source>
</evidence>
<evidence type="ECO:0000256" key="3">
    <source>
        <dbReference type="ARBA" id="ARBA00022692"/>
    </source>
</evidence>
<feature type="transmembrane region" description="Helical" evidence="7">
    <location>
        <begin position="243"/>
        <end position="260"/>
    </location>
</feature>
<dbReference type="PANTHER" id="PTHR34390">
    <property type="entry name" value="UPF0442 PROTEIN YJJB-RELATED"/>
    <property type="match status" value="1"/>
</dbReference>
<evidence type="ECO:0000259" key="8">
    <source>
        <dbReference type="Pfam" id="PF06738"/>
    </source>
</evidence>
<dbReference type="Proteomes" id="UP000199008">
    <property type="component" value="Unassembled WGS sequence"/>
</dbReference>
<evidence type="ECO:0000313" key="10">
    <source>
        <dbReference type="Proteomes" id="UP000199008"/>
    </source>
</evidence>
<dbReference type="RefSeq" id="WP_092986816.1">
    <property type="nucleotide sequence ID" value="NZ_FNFY01000016.1"/>
</dbReference>
<comment type="similarity">
    <text evidence="6">Belongs to the ThrE exporter (TC 2.A.79) family.</text>
</comment>